<dbReference type="SUPFAM" id="SSF55729">
    <property type="entry name" value="Acyl-CoA N-acyltransferases (Nat)"/>
    <property type="match status" value="1"/>
</dbReference>
<dbReference type="InterPro" id="IPR016181">
    <property type="entry name" value="Acyl_CoA_acyltransferase"/>
</dbReference>
<dbReference type="Proteomes" id="UP000077355">
    <property type="component" value="Unassembled WGS sequence"/>
</dbReference>
<dbReference type="CDD" id="cd04301">
    <property type="entry name" value="NAT_SF"/>
    <property type="match status" value="1"/>
</dbReference>
<keyword evidence="3" id="KW-1185">Reference proteome</keyword>
<name>A0A168MY17_9BACL</name>
<comment type="caution">
    <text evidence="2">The sequence shown here is derived from an EMBL/GenBank/DDBJ whole genome shotgun (WGS) entry which is preliminary data.</text>
</comment>
<reference evidence="2 3" key="1">
    <citation type="submission" date="2016-03" db="EMBL/GenBank/DDBJ databases">
        <title>Draft genome sequence of Paenibacillus antarcticus CECT 5836.</title>
        <authorList>
            <person name="Shin S.-K."/>
            <person name="Yi H."/>
        </authorList>
    </citation>
    <scope>NUCLEOTIDE SEQUENCE [LARGE SCALE GENOMIC DNA]</scope>
    <source>
        <strain evidence="2 3">CECT 5836</strain>
    </source>
</reference>
<dbReference type="OrthoDB" id="45853at2"/>
<dbReference type="InterPro" id="IPR000182">
    <property type="entry name" value="GNAT_dom"/>
</dbReference>
<sequence>MLVNVKSYIRKPEVTELLSYAVFPDDKSLDAAIKHYEETESLKLYGFEDEKLLVGLIGFEIDAERVLTVNHLAILPENRLKGYGRGIFFELLEAQKPSRIITETDEDAVDFYRNIGFVVISLGEIYPGVERFQCIYEVEDEEE</sequence>
<dbReference type="AlphaFoldDB" id="A0A168MY17"/>
<organism evidence="2 3">
    <name type="scientific">Paenibacillus antarcticus</name>
    <dbReference type="NCBI Taxonomy" id="253703"/>
    <lineage>
        <taxon>Bacteria</taxon>
        <taxon>Bacillati</taxon>
        <taxon>Bacillota</taxon>
        <taxon>Bacilli</taxon>
        <taxon>Bacillales</taxon>
        <taxon>Paenibacillaceae</taxon>
        <taxon>Paenibacillus</taxon>
    </lineage>
</organism>
<dbReference type="Gene3D" id="3.40.630.30">
    <property type="match status" value="1"/>
</dbReference>
<dbReference type="RefSeq" id="WP_068650692.1">
    <property type="nucleotide sequence ID" value="NZ_CP043611.1"/>
</dbReference>
<gene>
    <name evidence="2" type="ORF">PBAT_14670</name>
</gene>
<keyword evidence="2" id="KW-0808">Transferase</keyword>
<evidence type="ECO:0000259" key="1">
    <source>
        <dbReference type="PROSITE" id="PS51186"/>
    </source>
</evidence>
<evidence type="ECO:0000313" key="2">
    <source>
        <dbReference type="EMBL" id="OAB45177.1"/>
    </source>
</evidence>
<feature type="domain" description="N-acetyltransferase" evidence="1">
    <location>
        <begin position="1"/>
        <end position="141"/>
    </location>
</feature>
<dbReference type="GO" id="GO:0016747">
    <property type="term" value="F:acyltransferase activity, transferring groups other than amino-acyl groups"/>
    <property type="evidence" value="ECO:0007669"/>
    <property type="project" value="InterPro"/>
</dbReference>
<dbReference type="EMBL" id="LVJI01000018">
    <property type="protein sequence ID" value="OAB45177.1"/>
    <property type="molecule type" value="Genomic_DNA"/>
</dbReference>
<dbReference type="PROSITE" id="PS51186">
    <property type="entry name" value="GNAT"/>
    <property type="match status" value="1"/>
</dbReference>
<evidence type="ECO:0000313" key="3">
    <source>
        <dbReference type="Proteomes" id="UP000077355"/>
    </source>
</evidence>
<dbReference type="Pfam" id="PF13673">
    <property type="entry name" value="Acetyltransf_10"/>
    <property type="match status" value="1"/>
</dbReference>
<accession>A0A168MY17</accession>
<proteinExistence type="predicted"/>
<protein>
    <submittedName>
        <fullName evidence="2">GNAT family acetyltransferase</fullName>
    </submittedName>
</protein>